<dbReference type="NCBIfam" id="TIGR01162">
    <property type="entry name" value="purE"/>
    <property type="match status" value="1"/>
</dbReference>
<dbReference type="EC" id="5.4.99.18" evidence="3 4"/>
<dbReference type="InterPro" id="IPR024694">
    <property type="entry name" value="PurE_prokaryotes"/>
</dbReference>
<dbReference type="InterPro" id="IPR000031">
    <property type="entry name" value="PurE_dom"/>
</dbReference>
<accession>A0A850PC66</accession>
<dbReference type="SUPFAM" id="SSF52255">
    <property type="entry name" value="N5-CAIR mutase (phosphoribosylaminoimidazole carboxylase, PurE)"/>
    <property type="match status" value="1"/>
</dbReference>
<dbReference type="PIRSF" id="PIRSF001338">
    <property type="entry name" value="AIR_carboxylase"/>
    <property type="match status" value="1"/>
</dbReference>
<evidence type="ECO:0000256" key="3">
    <source>
        <dbReference type="HAMAP-Rule" id="MF_01929"/>
    </source>
</evidence>
<comment type="similarity">
    <text evidence="3">Belongs to the AIR carboxylase family. Class I subfamily.</text>
</comment>
<evidence type="ECO:0000256" key="5">
    <source>
        <dbReference type="PIRSR" id="PIRSR001338-1"/>
    </source>
</evidence>
<feature type="region of interest" description="Disordered" evidence="6">
    <location>
        <begin position="1"/>
        <end position="33"/>
    </location>
</feature>
<dbReference type="GO" id="GO:0006189">
    <property type="term" value="P:'de novo' IMP biosynthetic process"/>
    <property type="evidence" value="ECO:0007669"/>
    <property type="project" value="UniProtKB-UniRule"/>
</dbReference>
<keyword evidence="8" id="KW-0456">Lyase</keyword>
<feature type="binding site" evidence="3 5">
    <location>
        <position position="42"/>
    </location>
    <ligand>
        <name>substrate</name>
    </ligand>
</feature>
<keyword evidence="2 3" id="KW-0413">Isomerase</keyword>
<gene>
    <name evidence="3 8" type="primary">purE</name>
    <name evidence="8" type="ORF">HUK82_07990</name>
</gene>
<dbReference type="SMART" id="SM01001">
    <property type="entry name" value="AIRC"/>
    <property type="match status" value="1"/>
</dbReference>
<dbReference type="Pfam" id="PF00731">
    <property type="entry name" value="AIRC"/>
    <property type="match status" value="1"/>
</dbReference>
<dbReference type="AlphaFoldDB" id="A0A850PC66"/>
<comment type="pathway">
    <text evidence="3 4">Purine metabolism; IMP biosynthesis via de novo pathway; 5-amino-1-(5-phospho-D-ribosyl)imidazole-4-carboxylate from 5-amino-1-(5-phospho-D-ribosyl)imidazole (N5-CAIR route): step 2/2.</text>
</comment>
<evidence type="ECO:0000259" key="7">
    <source>
        <dbReference type="SMART" id="SM01001"/>
    </source>
</evidence>
<comment type="function">
    <text evidence="3 4">Catalyzes the conversion of N5-carboxyaminoimidazole ribonucleotide (N5-CAIR) to 4-carboxy-5-aminoimidazole ribonucleotide (CAIR).</text>
</comment>
<keyword evidence="9" id="KW-1185">Reference proteome</keyword>
<evidence type="ECO:0000256" key="4">
    <source>
        <dbReference type="PIRNR" id="PIRNR001338"/>
    </source>
</evidence>
<dbReference type="RefSeq" id="WP_176613467.1">
    <property type="nucleotide sequence ID" value="NZ_JABXXR010000047.1"/>
</dbReference>
<dbReference type="GO" id="GO:0016829">
    <property type="term" value="F:lyase activity"/>
    <property type="evidence" value="ECO:0007669"/>
    <property type="project" value="UniProtKB-KW"/>
</dbReference>
<dbReference type="PANTHER" id="PTHR23046">
    <property type="entry name" value="PHOSPHORIBOSYLAMINOIMIDAZOLE CARBOXYLASE CATALYTIC SUBUNIT"/>
    <property type="match status" value="1"/>
</dbReference>
<reference evidence="8 9" key="1">
    <citation type="submission" date="2020-06" db="EMBL/GenBank/DDBJ databases">
        <title>Description of novel acetic acid bacteria.</title>
        <authorList>
            <person name="Sombolestani A."/>
        </authorList>
    </citation>
    <scope>NUCLEOTIDE SEQUENCE [LARGE SCALE GENOMIC DNA]</scope>
    <source>
        <strain evidence="8 9">LMG 27010</strain>
    </source>
</reference>
<evidence type="ECO:0000313" key="8">
    <source>
        <dbReference type="EMBL" id="NVN40503.1"/>
    </source>
</evidence>
<dbReference type="Proteomes" id="UP000585665">
    <property type="component" value="Unassembled WGS sequence"/>
</dbReference>
<dbReference type="InterPro" id="IPR033747">
    <property type="entry name" value="PurE_ClassI"/>
</dbReference>
<organism evidence="8 9">
    <name type="scientific">Ameyamaea chiangmaiensis</name>
    <dbReference type="NCBI Taxonomy" id="442969"/>
    <lineage>
        <taxon>Bacteria</taxon>
        <taxon>Pseudomonadati</taxon>
        <taxon>Pseudomonadota</taxon>
        <taxon>Alphaproteobacteria</taxon>
        <taxon>Acetobacterales</taxon>
        <taxon>Acetobacteraceae</taxon>
        <taxon>Ameyamaea</taxon>
    </lineage>
</organism>
<comment type="caution">
    <text evidence="8">The sequence shown here is derived from an EMBL/GenBank/DDBJ whole genome shotgun (WGS) entry which is preliminary data.</text>
</comment>
<evidence type="ECO:0000256" key="1">
    <source>
        <dbReference type="ARBA" id="ARBA00022755"/>
    </source>
</evidence>
<evidence type="ECO:0000313" key="9">
    <source>
        <dbReference type="Proteomes" id="UP000585665"/>
    </source>
</evidence>
<feature type="binding site" evidence="3 5">
    <location>
        <position position="69"/>
    </location>
    <ligand>
        <name>substrate</name>
    </ligand>
</feature>
<dbReference type="GO" id="GO:0034023">
    <property type="term" value="F:5-(carboxyamino)imidazole ribonucleotide mutase activity"/>
    <property type="evidence" value="ECO:0007669"/>
    <property type="project" value="UniProtKB-UniRule"/>
</dbReference>
<evidence type="ECO:0000256" key="2">
    <source>
        <dbReference type="ARBA" id="ARBA00023235"/>
    </source>
</evidence>
<dbReference type="UniPathway" id="UPA00074">
    <property type="reaction ID" value="UER00943"/>
</dbReference>
<comment type="catalytic activity">
    <reaction evidence="3 4">
        <text>5-carboxyamino-1-(5-phospho-D-ribosyl)imidazole + H(+) = 5-amino-1-(5-phospho-D-ribosyl)imidazole-4-carboxylate</text>
        <dbReference type="Rhea" id="RHEA:13193"/>
        <dbReference type="ChEBI" id="CHEBI:15378"/>
        <dbReference type="ChEBI" id="CHEBI:58730"/>
        <dbReference type="ChEBI" id="CHEBI:77657"/>
        <dbReference type="EC" id="5.4.99.18"/>
    </reaction>
</comment>
<sequence>MNDHPDAPAPLQTAPAAVPQTSRDAPPGDASRVGVIMGSQSDWDTMRHATEILEEFAIPFEARIVSAHRTPDRLADYARSAAGRGLKVIIAGAGGAAHLPGMCAAWTCLPVLGVPVQSHALSGMDSLLSIVQMPGGVPVGTLAIGKAGAKNAGLLAASILALSDAELAARLETWRAMQTAGVADEPA</sequence>
<dbReference type="HAMAP" id="MF_01929">
    <property type="entry name" value="PurE_classI"/>
    <property type="match status" value="1"/>
</dbReference>
<name>A0A850PC66_9PROT</name>
<protein>
    <recommendedName>
        <fullName evidence="3 4">N5-carboxyaminoimidazole ribonucleotide mutase</fullName>
        <shortName evidence="3 4">N5-CAIR mutase</shortName>
        <ecNumber evidence="3 4">5.4.99.18</ecNumber>
    </recommendedName>
    <alternativeName>
        <fullName evidence="3">5-(carboxyamino)imidazole ribonucleotide mutase</fullName>
    </alternativeName>
</protein>
<dbReference type="Gene3D" id="3.40.50.1970">
    <property type="match status" value="1"/>
</dbReference>
<dbReference type="PANTHER" id="PTHR23046:SF2">
    <property type="entry name" value="PHOSPHORIBOSYLAMINOIMIDAZOLE CARBOXYLASE"/>
    <property type="match status" value="1"/>
</dbReference>
<proteinExistence type="inferred from homology"/>
<keyword evidence="1 3" id="KW-0658">Purine biosynthesis</keyword>
<evidence type="ECO:0000256" key="6">
    <source>
        <dbReference type="SAM" id="MobiDB-lite"/>
    </source>
</evidence>
<dbReference type="EMBL" id="JABXXR010000047">
    <property type="protein sequence ID" value="NVN40503.1"/>
    <property type="molecule type" value="Genomic_DNA"/>
</dbReference>
<feature type="binding site" evidence="3 5">
    <location>
        <position position="39"/>
    </location>
    <ligand>
        <name>substrate</name>
    </ligand>
</feature>
<feature type="domain" description="PurE" evidence="7">
    <location>
        <begin position="31"/>
        <end position="182"/>
    </location>
</feature>